<evidence type="ECO:0000256" key="4">
    <source>
        <dbReference type="ARBA" id="ARBA00022737"/>
    </source>
</evidence>
<evidence type="ECO:0000313" key="9">
    <source>
        <dbReference type="EMBL" id="GAU93183.1"/>
    </source>
</evidence>
<dbReference type="Pfam" id="PF00400">
    <property type="entry name" value="WD40"/>
    <property type="match status" value="1"/>
</dbReference>
<evidence type="ECO:0000256" key="6">
    <source>
        <dbReference type="ARBA" id="ARBA00023235"/>
    </source>
</evidence>
<protein>
    <recommendedName>
        <fullName evidence="2">peptidylprolyl isomerase</fullName>
        <ecNumber evidence="2">5.2.1.8</ecNumber>
    </recommendedName>
</protein>
<dbReference type="EMBL" id="BDGG01000002">
    <property type="protein sequence ID" value="GAU93183.1"/>
    <property type="molecule type" value="Genomic_DNA"/>
</dbReference>
<evidence type="ECO:0000256" key="2">
    <source>
        <dbReference type="ARBA" id="ARBA00013194"/>
    </source>
</evidence>
<dbReference type="SUPFAM" id="SSF50978">
    <property type="entry name" value="WD40 repeat-like"/>
    <property type="match status" value="1"/>
</dbReference>
<feature type="domain" description="PPIase cyclophilin-type" evidence="8">
    <location>
        <begin position="478"/>
        <end position="633"/>
    </location>
</feature>
<keyword evidence="3" id="KW-0853">WD repeat</keyword>
<dbReference type="PANTHER" id="PTHR45625:SF4">
    <property type="entry name" value="PEPTIDYLPROLYL ISOMERASE DOMAIN AND WD REPEAT-CONTAINING PROTEIN 1"/>
    <property type="match status" value="1"/>
</dbReference>
<dbReference type="GO" id="GO:0003755">
    <property type="term" value="F:peptidyl-prolyl cis-trans isomerase activity"/>
    <property type="evidence" value="ECO:0007669"/>
    <property type="project" value="UniProtKB-KW"/>
</dbReference>
<organism evidence="9 10">
    <name type="scientific">Ramazzottius varieornatus</name>
    <name type="common">Water bear</name>
    <name type="synonym">Tardigrade</name>
    <dbReference type="NCBI Taxonomy" id="947166"/>
    <lineage>
        <taxon>Eukaryota</taxon>
        <taxon>Metazoa</taxon>
        <taxon>Ecdysozoa</taxon>
        <taxon>Tardigrada</taxon>
        <taxon>Eutardigrada</taxon>
        <taxon>Parachela</taxon>
        <taxon>Hypsibioidea</taxon>
        <taxon>Ramazzottiidae</taxon>
        <taxon>Ramazzottius</taxon>
    </lineage>
</organism>
<accession>A0A1D1V343</accession>
<dbReference type="PANTHER" id="PTHR45625">
    <property type="entry name" value="PEPTIDYL-PROLYL CIS-TRANS ISOMERASE-RELATED"/>
    <property type="match status" value="1"/>
</dbReference>
<dbReference type="InterPro" id="IPR002130">
    <property type="entry name" value="Cyclophilin-type_PPIase_dom"/>
</dbReference>
<dbReference type="InterPro" id="IPR044666">
    <property type="entry name" value="Cyclophilin_A-like"/>
</dbReference>
<dbReference type="SUPFAM" id="SSF50891">
    <property type="entry name" value="Cyclophilin-like"/>
    <property type="match status" value="1"/>
</dbReference>
<dbReference type="CDD" id="cd01927">
    <property type="entry name" value="cyclophilin_WD40"/>
    <property type="match status" value="1"/>
</dbReference>
<dbReference type="Gene3D" id="2.130.10.10">
    <property type="entry name" value="YVTN repeat-like/Quinoprotein amine dehydrogenase"/>
    <property type="match status" value="2"/>
</dbReference>
<evidence type="ECO:0000256" key="7">
    <source>
        <dbReference type="SAM" id="MobiDB-lite"/>
    </source>
</evidence>
<evidence type="ECO:0000313" key="10">
    <source>
        <dbReference type="Proteomes" id="UP000186922"/>
    </source>
</evidence>
<dbReference type="PROSITE" id="PS50072">
    <property type="entry name" value="CSA_PPIASE_2"/>
    <property type="match status" value="1"/>
</dbReference>
<dbReference type="InterPro" id="IPR015943">
    <property type="entry name" value="WD40/YVTN_repeat-like_dom_sf"/>
</dbReference>
<comment type="caution">
    <text evidence="9">The sequence shown here is derived from an EMBL/GenBank/DDBJ whole genome shotgun (WGS) entry which is preliminary data.</text>
</comment>
<name>A0A1D1V343_RAMVA</name>
<keyword evidence="5" id="KW-0697">Rotamase</keyword>
<dbReference type="EC" id="5.2.1.8" evidence="2"/>
<dbReference type="PRINTS" id="PR00153">
    <property type="entry name" value="CSAPPISMRASE"/>
</dbReference>
<evidence type="ECO:0000256" key="1">
    <source>
        <dbReference type="ARBA" id="ARBA00000971"/>
    </source>
</evidence>
<sequence length="634" mass="71166">MNVRMSGKRSALDPADGTTLASTNGSAPVDNDDDDVIGPLPSEAAPAKKAKVLQFEHVYLDALPSSDAYERSYMHKEPVAFVRVTKTEFVITASSDGHLKFWKKMERGIEFVKHFRAHLGTILFVSVNATGTFCASISDDKSMKVFDVINFDMINMIKLGFVPLCCEWIHSHGEPIFTIAVSDKASPRILIYDGRGPSEPLRVLDNIHSKTVTAMRYNHIFNTVISVDRDGILEYWHGATGDYQFPEKVVDFEFKSDTDLYEFASAKCSPTAIEVSKDGKLFATISTDKKVRVFRFLTGKLFRVFDESNSQYTGIQEKQDKKISMVERERRLAVEKELDKSDARMNANVIFDDSGNFILYATLMGVKLINLKTNKAVRTFGKCEGFRFLNLGLFQGKVRHIKAATTVEAQASDNPALDNVEADPTLFATVFKKNRFFLFTRRAPLETTTEENDRDVFNEKPSKEEAMTAIEPKGEKRISSTAVIHTTLGDIHVNLFAKECPRTVENFCVHARDGYYNGHIFHRIIKSFMIQTGDPKGDGTGGESIWGGEFEDEFHPTLRHDHPYTLSMANAGPNTNGSQFFITVVPAPWLDNKHTVFGRVTRGMEVCQKISLVKTHPKTDKPYDDIAIVNIAVK</sequence>
<keyword evidence="6" id="KW-0413">Isomerase</keyword>
<dbReference type="GO" id="GO:0005634">
    <property type="term" value="C:nucleus"/>
    <property type="evidence" value="ECO:0007669"/>
    <property type="project" value="UniProtKB-ARBA"/>
</dbReference>
<dbReference type="InterPro" id="IPR036322">
    <property type="entry name" value="WD40_repeat_dom_sf"/>
</dbReference>
<evidence type="ECO:0000256" key="5">
    <source>
        <dbReference type="ARBA" id="ARBA00023110"/>
    </source>
</evidence>
<dbReference type="FunFam" id="2.40.100.10:FF:000003">
    <property type="entry name" value="Peptidylprolyl isomerase domain and WD repeat-containing 1"/>
    <property type="match status" value="1"/>
</dbReference>
<gene>
    <name evidence="9" type="primary">RvY_05161-1</name>
    <name evidence="9" type="synonym">RvY_05161.1</name>
    <name evidence="9" type="ORF">RvY_05161</name>
</gene>
<dbReference type="Pfam" id="PF00160">
    <property type="entry name" value="Pro_isomerase"/>
    <property type="match status" value="1"/>
</dbReference>
<dbReference type="InterPro" id="IPR001680">
    <property type="entry name" value="WD40_rpt"/>
</dbReference>
<comment type="catalytic activity">
    <reaction evidence="1">
        <text>[protein]-peptidylproline (omega=180) = [protein]-peptidylproline (omega=0)</text>
        <dbReference type="Rhea" id="RHEA:16237"/>
        <dbReference type="Rhea" id="RHEA-COMP:10747"/>
        <dbReference type="Rhea" id="RHEA-COMP:10748"/>
        <dbReference type="ChEBI" id="CHEBI:83833"/>
        <dbReference type="ChEBI" id="CHEBI:83834"/>
        <dbReference type="EC" id="5.2.1.8"/>
    </reaction>
</comment>
<keyword evidence="4" id="KW-0677">Repeat</keyword>
<dbReference type="STRING" id="947166.A0A1D1V343"/>
<reference evidence="9 10" key="1">
    <citation type="journal article" date="2016" name="Nat. Commun.">
        <title>Extremotolerant tardigrade genome and improved radiotolerance of human cultured cells by tardigrade-unique protein.</title>
        <authorList>
            <person name="Hashimoto T."/>
            <person name="Horikawa D.D."/>
            <person name="Saito Y."/>
            <person name="Kuwahara H."/>
            <person name="Kozuka-Hata H."/>
            <person name="Shin-I T."/>
            <person name="Minakuchi Y."/>
            <person name="Ohishi K."/>
            <person name="Motoyama A."/>
            <person name="Aizu T."/>
            <person name="Enomoto A."/>
            <person name="Kondo K."/>
            <person name="Tanaka S."/>
            <person name="Hara Y."/>
            <person name="Koshikawa S."/>
            <person name="Sagara H."/>
            <person name="Miura T."/>
            <person name="Yokobori S."/>
            <person name="Miyagawa K."/>
            <person name="Suzuki Y."/>
            <person name="Kubo T."/>
            <person name="Oyama M."/>
            <person name="Kohara Y."/>
            <person name="Fujiyama A."/>
            <person name="Arakawa K."/>
            <person name="Katayama T."/>
            <person name="Toyoda A."/>
            <person name="Kunieda T."/>
        </authorList>
    </citation>
    <scope>NUCLEOTIDE SEQUENCE [LARGE SCALE GENOMIC DNA]</scope>
    <source>
        <strain evidence="9 10">YOKOZUNA-1</strain>
    </source>
</reference>
<dbReference type="AlphaFoldDB" id="A0A1D1V343"/>
<dbReference type="OrthoDB" id="10264753at2759"/>
<evidence type="ECO:0000259" key="8">
    <source>
        <dbReference type="PROSITE" id="PS50072"/>
    </source>
</evidence>
<dbReference type="InterPro" id="IPR029000">
    <property type="entry name" value="Cyclophilin-like_dom_sf"/>
</dbReference>
<evidence type="ECO:0000256" key="3">
    <source>
        <dbReference type="ARBA" id="ARBA00022574"/>
    </source>
</evidence>
<proteinExistence type="predicted"/>
<keyword evidence="10" id="KW-1185">Reference proteome</keyword>
<dbReference type="Gene3D" id="2.40.100.10">
    <property type="entry name" value="Cyclophilin-like"/>
    <property type="match status" value="1"/>
</dbReference>
<dbReference type="SMART" id="SM00320">
    <property type="entry name" value="WD40"/>
    <property type="match status" value="4"/>
</dbReference>
<dbReference type="Proteomes" id="UP000186922">
    <property type="component" value="Unassembled WGS sequence"/>
</dbReference>
<feature type="region of interest" description="Disordered" evidence="7">
    <location>
        <begin position="1"/>
        <end position="33"/>
    </location>
</feature>